<dbReference type="InterPro" id="IPR038969">
    <property type="entry name" value="FEN"/>
</dbReference>
<dbReference type="CDD" id="cd09898">
    <property type="entry name" value="H3TH_53EXO"/>
    <property type="match status" value="1"/>
</dbReference>
<dbReference type="InterPro" id="IPR020045">
    <property type="entry name" value="DNA_polI_H3TH"/>
</dbReference>
<name>A0A346XZN3_9ACTN</name>
<sequence length="279" mass="30064">MDTSSLTYRAFFALPASITDADGHAVNAVRGYLDMVATVIAELRPDEVVHCLDHTEVPTGRLDAFPAYKADRAAPPEEIVWQFGLLRRLLPAMGERLVEAPGWEADDVIGTLAAKAGPGDRVEVLTGDRDLIQLVRDPVVRVRYTLSGTKKVALYDEAGVHDKYGIAPDRYVDFAILRGDPSDGLPGVKGVGPKTAIRLLEDHADLASVVAAADQQTPKLAATLRDSADYIDAMLEVVPVRTDVDLHELPGEADPAVVAELAAAHAVESPVQRYTEARQ</sequence>
<dbReference type="InterPro" id="IPR002421">
    <property type="entry name" value="5-3_exonuclease"/>
</dbReference>
<dbReference type="InterPro" id="IPR036279">
    <property type="entry name" value="5-3_exonuclease_C_sf"/>
</dbReference>
<evidence type="ECO:0000256" key="2">
    <source>
        <dbReference type="ARBA" id="ARBA00022801"/>
    </source>
</evidence>
<evidence type="ECO:0000256" key="1">
    <source>
        <dbReference type="ARBA" id="ARBA00022722"/>
    </source>
</evidence>
<dbReference type="Pfam" id="PF02739">
    <property type="entry name" value="5_3_exonuc_N"/>
    <property type="match status" value="1"/>
</dbReference>
<dbReference type="KEGG" id="euz:DVS28_a3001"/>
<dbReference type="InterPro" id="IPR020046">
    <property type="entry name" value="5-3_exonucl_a-hlix_arch_N"/>
</dbReference>
<dbReference type="InterPro" id="IPR008918">
    <property type="entry name" value="HhH2"/>
</dbReference>
<dbReference type="EMBL" id="CP031165">
    <property type="protein sequence ID" value="AXV07680.1"/>
    <property type="molecule type" value="Genomic_DNA"/>
</dbReference>
<evidence type="ECO:0000256" key="5">
    <source>
        <dbReference type="ARBA" id="ARBA00049957"/>
    </source>
</evidence>
<evidence type="ECO:0000259" key="7">
    <source>
        <dbReference type="SMART" id="SM00475"/>
    </source>
</evidence>
<evidence type="ECO:0000313" key="9">
    <source>
        <dbReference type="Proteomes" id="UP000264006"/>
    </source>
</evidence>
<comment type="function">
    <text evidence="5">5'-3' exonuclease acting preferentially on double-stranded DNA.</text>
</comment>
<evidence type="ECO:0000256" key="4">
    <source>
        <dbReference type="ARBA" id="ARBA00023125"/>
    </source>
</evidence>
<dbReference type="GO" id="GO:0033567">
    <property type="term" value="P:DNA replication, Okazaki fragment processing"/>
    <property type="evidence" value="ECO:0007669"/>
    <property type="project" value="InterPro"/>
</dbReference>
<keyword evidence="3" id="KW-0269">Exonuclease</keyword>
<keyword evidence="2" id="KW-0378">Hydrolase</keyword>
<protein>
    <recommendedName>
        <fullName evidence="6">5'-3' exonuclease</fullName>
    </recommendedName>
</protein>
<feature type="domain" description="5'-3' exonuclease" evidence="7">
    <location>
        <begin position="1"/>
        <end position="259"/>
    </location>
</feature>
<dbReference type="GO" id="GO:0003677">
    <property type="term" value="F:DNA binding"/>
    <property type="evidence" value="ECO:0007669"/>
    <property type="project" value="UniProtKB-KW"/>
</dbReference>
<dbReference type="SMART" id="SM00279">
    <property type="entry name" value="HhH2"/>
    <property type="match status" value="1"/>
</dbReference>
<dbReference type="SUPFAM" id="SSF47807">
    <property type="entry name" value="5' to 3' exonuclease, C-terminal subdomain"/>
    <property type="match status" value="1"/>
</dbReference>
<accession>A0A346XZN3</accession>
<keyword evidence="9" id="KW-1185">Reference proteome</keyword>
<organism evidence="8 9">
    <name type="scientific">Euzebya pacifica</name>
    <dbReference type="NCBI Taxonomy" id="1608957"/>
    <lineage>
        <taxon>Bacteria</taxon>
        <taxon>Bacillati</taxon>
        <taxon>Actinomycetota</taxon>
        <taxon>Nitriliruptoria</taxon>
        <taxon>Euzebyales</taxon>
    </lineage>
</organism>
<dbReference type="InterPro" id="IPR029060">
    <property type="entry name" value="PIN-like_dom_sf"/>
</dbReference>
<dbReference type="GO" id="GO:0017108">
    <property type="term" value="F:5'-flap endonuclease activity"/>
    <property type="evidence" value="ECO:0007669"/>
    <property type="project" value="InterPro"/>
</dbReference>
<dbReference type="SMART" id="SM00475">
    <property type="entry name" value="53EXOc"/>
    <property type="match status" value="1"/>
</dbReference>
<gene>
    <name evidence="8" type="ORF">DVS28_a3001</name>
</gene>
<dbReference type="Proteomes" id="UP000264006">
    <property type="component" value="Chromosome"/>
</dbReference>
<dbReference type="GO" id="GO:0008409">
    <property type="term" value="F:5'-3' exonuclease activity"/>
    <property type="evidence" value="ECO:0007669"/>
    <property type="project" value="InterPro"/>
</dbReference>
<keyword evidence="1" id="KW-0540">Nuclease</keyword>
<evidence type="ECO:0000256" key="6">
    <source>
        <dbReference type="ARBA" id="ARBA00050026"/>
    </source>
</evidence>
<evidence type="ECO:0000313" key="8">
    <source>
        <dbReference type="EMBL" id="AXV07680.1"/>
    </source>
</evidence>
<dbReference type="Pfam" id="PF01367">
    <property type="entry name" value="5_3_exonuc"/>
    <property type="match status" value="1"/>
</dbReference>
<reference evidence="8 9" key="1">
    <citation type="submission" date="2018-09" db="EMBL/GenBank/DDBJ databases">
        <title>Complete genome sequence of Euzebya sp. DY32-46 isolated from seawater of Pacific Ocean.</title>
        <authorList>
            <person name="Xu L."/>
            <person name="Wu Y.-H."/>
            <person name="Xu X.-W."/>
        </authorList>
    </citation>
    <scope>NUCLEOTIDE SEQUENCE [LARGE SCALE GENOMIC DNA]</scope>
    <source>
        <strain evidence="8 9">DY32-46</strain>
    </source>
</reference>
<evidence type="ECO:0000256" key="3">
    <source>
        <dbReference type="ARBA" id="ARBA00022839"/>
    </source>
</evidence>
<dbReference type="AlphaFoldDB" id="A0A346XZN3"/>
<dbReference type="Gene3D" id="3.40.50.1010">
    <property type="entry name" value="5'-nuclease"/>
    <property type="match status" value="1"/>
</dbReference>
<dbReference type="Gene3D" id="1.10.150.20">
    <property type="entry name" value="5' to 3' exonuclease, C-terminal subdomain"/>
    <property type="match status" value="1"/>
</dbReference>
<dbReference type="PANTHER" id="PTHR42646:SF2">
    <property type="entry name" value="5'-3' EXONUCLEASE FAMILY PROTEIN"/>
    <property type="match status" value="1"/>
</dbReference>
<proteinExistence type="predicted"/>
<dbReference type="SUPFAM" id="SSF88723">
    <property type="entry name" value="PIN domain-like"/>
    <property type="match status" value="1"/>
</dbReference>
<dbReference type="CDD" id="cd09859">
    <property type="entry name" value="PIN_53EXO"/>
    <property type="match status" value="1"/>
</dbReference>
<dbReference type="PANTHER" id="PTHR42646">
    <property type="entry name" value="FLAP ENDONUCLEASE XNI"/>
    <property type="match status" value="1"/>
</dbReference>
<keyword evidence="4" id="KW-0238">DNA-binding</keyword>